<gene>
    <name evidence="2" type="ORF">M9458_010020</name>
</gene>
<dbReference type="AlphaFoldDB" id="A0ABD0RD34"/>
<protein>
    <submittedName>
        <fullName evidence="2">Uncharacterized protein</fullName>
    </submittedName>
</protein>
<evidence type="ECO:0000256" key="1">
    <source>
        <dbReference type="SAM" id="MobiDB-lite"/>
    </source>
</evidence>
<feature type="region of interest" description="Disordered" evidence="1">
    <location>
        <begin position="1"/>
        <end position="104"/>
    </location>
</feature>
<feature type="compositionally biased region" description="Basic and acidic residues" evidence="1">
    <location>
        <begin position="1"/>
        <end position="15"/>
    </location>
</feature>
<organism evidence="2 3">
    <name type="scientific">Cirrhinus mrigala</name>
    <name type="common">Mrigala</name>
    <dbReference type="NCBI Taxonomy" id="683832"/>
    <lineage>
        <taxon>Eukaryota</taxon>
        <taxon>Metazoa</taxon>
        <taxon>Chordata</taxon>
        <taxon>Craniata</taxon>
        <taxon>Vertebrata</taxon>
        <taxon>Euteleostomi</taxon>
        <taxon>Actinopterygii</taxon>
        <taxon>Neopterygii</taxon>
        <taxon>Teleostei</taxon>
        <taxon>Ostariophysi</taxon>
        <taxon>Cypriniformes</taxon>
        <taxon>Cyprinidae</taxon>
        <taxon>Labeoninae</taxon>
        <taxon>Labeonini</taxon>
        <taxon>Cirrhinus</taxon>
    </lineage>
</organism>
<reference evidence="2 3" key="1">
    <citation type="submission" date="2024-05" db="EMBL/GenBank/DDBJ databases">
        <title>Genome sequencing and assembly of Indian major carp, Cirrhinus mrigala (Hamilton, 1822).</title>
        <authorList>
            <person name="Mohindra V."/>
            <person name="Chowdhury L.M."/>
            <person name="Lal K."/>
            <person name="Jena J.K."/>
        </authorList>
    </citation>
    <scope>NUCLEOTIDE SEQUENCE [LARGE SCALE GENOMIC DNA]</scope>
    <source>
        <strain evidence="2">CM1030</strain>
        <tissue evidence="2">Blood</tissue>
    </source>
</reference>
<proteinExistence type="predicted"/>
<name>A0ABD0RD34_CIRMR</name>
<feature type="non-terminal residue" evidence="2">
    <location>
        <position position="1"/>
    </location>
</feature>
<dbReference type="EMBL" id="JAMKFB020000004">
    <property type="protein sequence ID" value="KAL0196448.1"/>
    <property type="molecule type" value="Genomic_DNA"/>
</dbReference>
<feature type="compositionally biased region" description="Polar residues" evidence="1">
    <location>
        <begin position="68"/>
        <end position="77"/>
    </location>
</feature>
<keyword evidence="3" id="KW-1185">Reference proteome</keyword>
<comment type="caution">
    <text evidence="2">The sequence shown here is derived from an EMBL/GenBank/DDBJ whole genome shotgun (WGS) entry which is preliminary data.</text>
</comment>
<feature type="compositionally biased region" description="Basic and acidic residues" evidence="1">
    <location>
        <begin position="92"/>
        <end position="104"/>
    </location>
</feature>
<feature type="non-terminal residue" evidence="2">
    <location>
        <position position="104"/>
    </location>
</feature>
<sequence>VTKASSDRSAPERLAEAPLSPERSDGFGSQTPSQDSDWHVWSGWWSEEVKGHAGFEEQETDAEHLQAPSESSRSESALQDHKDETQENVLNEETRNMEKDEDKQ</sequence>
<accession>A0ABD0RD34</accession>
<evidence type="ECO:0000313" key="3">
    <source>
        <dbReference type="Proteomes" id="UP001529510"/>
    </source>
</evidence>
<dbReference type="Proteomes" id="UP001529510">
    <property type="component" value="Unassembled WGS sequence"/>
</dbReference>
<evidence type="ECO:0000313" key="2">
    <source>
        <dbReference type="EMBL" id="KAL0196448.1"/>
    </source>
</evidence>